<protein>
    <recommendedName>
        <fullName evidence="1">BTB domain-containing protein</fullName>
    </recommendedName>
</protein>
<name>A0A9N9Q3J5_9HELO</name>
<dbReference type="OrthoDB" id="3554209at2759"/>
<dbReference type="SUPFAM" id="SSF54695">
    <property type="entry name" value="POZ domain"/>
    <property type="match status" value="1"/>
</dbReference>
<dbReference type="CDD" id="cd18186">
    <property type="entry name" value="BTB_POZ_ZBTB_KLHL-like"/>
    <property type="match status" value="1"/>
</dbReference>
<dbReference type="Pfam" id="PF00651">
    <property type="entry name" value="BTB"/>
    <property type="match status" value="1"/>
</dbReference>
<comment type="caution">
    <text evidence="2">The sequence shown here is derived from an EMBL/GenBank/DDBJ whole genome shotgun (WGS) entry which is preliminary data.</text>
</comment>
<dbReference type="InterPro" id="IPR000210">
    <property type="entry name" value="BTB/POZ_dom"/>
</dbReference>
<evidence type="ECO:0000259" key="1">
    <source>
        <dbReference type="Pfam" id="PF00651"/>
    </source>
</evidence>
<dbReference type="EMBL" id="CAJVRM010000082">
    <property type="protein sequence ID" value="CAG8973859.1"/>
    <property type="molecule type" value="Genomic_DNA"/>
</dbReference>
<evidence type="ECO:0000313" key="3">
    <source>
        <dbReference type="Proteomes" id="UP000701801"/>
    </source>
</evidence>
<reference evidence="2" key="1">
    <citation type="submission" date="2021-07" db="EMBL/GenBank/DDBJ databases">
        <authorList>
            <person name="Durling M."/>
        </authorList>
    </citation>
    <scope>NUCLEOTIDE SEQUENCE</scope>
</reference>
<feature type="domain" description="BTB" evidence="1">
    <location>
        <begin position="31"/>
        <end position="96"/>
    </location>
</feature>
<accession>A0A9N9Q3J5</accession>
<dbReference type="Gene3D" id="3.30.710.10">
    <property type="entry name" value="Potassium Channel Kv1.1, Chain A"/>
    <property type="match status" value="1"/>
</dbReference>
<gene>
    <name evidence="2" type="ORF">HYALB_00010442</name>
</gene>
<dbReference type="AlphaFoldDB" id="A0A9N9Q3J5"/>
<proteinExistence type="predicted"/>
<organism evidence="2 3">
    <name type="scientific">Hymenoscyphus albidus</name>
    <dbReference type="NCBI Taxonomy" id="595503"/>
    <lineage>
        <taxon>Eukaryota</taxon>
        <taxon>Fungi</taxon>
        <taxon>Dikarya</taxon>
        <taxon>Ascomycota</taxon>
        <taxon>Pezizomycotina</taxon>
        <taxon>Leotiomycetes</taxon>
        <taxon>Helotiales</taxon>
        <taxon>Helotiaceae</taxon>
        <taxon>Hymenoscyphus</taxon>
    </lineage>
</organism>
<keyword evidence="3" id="KW-1185">Reference proteome</keyword>
<dbReference type="PANTHER" id="PTHR47843">
    <property type="entry name" value="BTB DOMAIN-CONTAINING PROTEIN-RELATED"/>
    <property type="match status" value="1"/>
</dbReference>
<evidence type="ECO:0000313" key="2">
    <source>
        <dbReference type="EMBL" id="CAG8973859.1"/>
    </source>
</evidence>
<dbReference type="Proteomes" id="UP000701801">
    <property type="component" value="Unassembled WGS sequence"/>
</dbReference>
<dbReference type="PANTHER" id="PTHR47843:SF2">
    <property type="entry name" value="BTB DOMAIN-CONTAINING PROTEIN"/>
    <property type="match status" value="1"/>
</dbReference>
<dbReference type="InterPro" id="IPR011333">
    <property type="entry name" value="SKP1/BTB/POZ_sf"/>
</dbReference>
<sequence length="168" mass="18598">MASLKKISKKELKLTMEALIEPPLKIIVGGQDKQTFFVNKEVICSVSDFFAAACKKEWACGQANTVTLTEENPETFAIFVSWVLTKSLESAANLQSLPPREDDFHGEDGRRSAIKRGVQLVECLGISESLLCHEFHNAVMDELLTLTETLSDADESLVICLPQIVKII</sequence>